<keyword evidence="2" id="KW-1185">Reference proteome</keyword>
<dbReference type="EMBL" id="MPUH01000664">
    <property type="protein sequence ID" value="OMJ75871.1"/>
    <property type="molecule type" value="Genomic_DNA"/>
</dbReference>
<dbReference type="SUPFAM" id="SSF52047">
    <property type="entry name" value="RNI-like"/>
    <property type="match status" value="1"/>
</dbReference>
<dbReference type="Gene3D" id="3.80.10.10">
    <property type="entry name" value="Ribonuclease Inhibitor"/>
    <property type="match status" value="1"/>
</dbReference>
<organism evidence="1 2">
    <name type="scientific">Stentor coeruleus</name>
    <dbReference type="NCBI Taxonomy" id="5963"/>
    <lineage>
        <taxon>Eukaryota</taxon>
        <taxon>Sar</taxon>
        <taxon>Alveolata</taxon>
        <taxon>Ciliophora</taxon>
        <taxon>Postciliodesmatophora</taxon>
        <taxon>Heterotrichea</taxon>
        <taxon>Heterotrichida</taxon>
        <taxon>Stentoridae</taxon>
        <taxon>Stentor</taxon>
    </lineage>
</organism>
<dbReference type="AlphaFoldDB" id="A0A1R2BGJ4"/>
<protein>
    <recommendedName>
        <fullName evidence="3">F-box domain-containing protein</fullName>
    </recommendedName>
</protein>
<accession>A0A1R2BGJ4</accession>
<sequence length="459" mass="53992">MNLNTKKISLQTIRQELLLNILSYLDNQTYFLIFPTLNKYFKAATYNLLKYKTFIKLIIGQNSFEPIMKILENLKISYSLKSLELLFILDIPYTNDKFMQIKELFELSVFPSRLSTLSISIKNFILPEDFFYNFSNLNTIKIHSESFFFNIEKPLFNLLRKNQSVSNLSVSAYEFKQFEDVDSLAEFVSTYENLSIFCLKVRNSKRVAEYRLKKSFFTSNSCLLELKIGENFVFDINECQDFCKVIANNKTLRFLSISESITRMHDDFLAALDSNKTLTTLKLKHLFVDQYVRRVFKISPEDTIEILEKIGNSCITSFSITTFYSKGAWFFYNEFFHDEDYHNSQSTVEEDYIRTLDELLSKRKFSNISVNFVRMNEDHKELCLDMLIKHAFRGDYTSFNGYILERKISDSIPKICLRKKIKMSSKFCPPTKTDFSDSFCMALSKHPDQEIIVNYNQLS</sequence>
<reference evidence="1 2" key="1">
    <citation type="submission" date="2016-11" db="EMBL/GenBank/DDBJ databases">
        <title>The macronuclear genome of Stentor coeruleus: a giant cell with tiny introns.</title>
        <authorList>
            <person name="Slabodnick M."/>
            <person name="Ruby J.G."/>
            <person name="Reiff S.B."/>
            <person name="Swart E.C."/>
            <person name="Gosai S."/>
            <person name="Prabakaran S."/>
            <person name="Witkowska E."/>
            <person name="Larue G.E."/>
            <person name="Fisher S."/>
            <person name="Freeman R.M."/>
            <person name="Gunawardena J."/>
            <person name="Chu W."/>
            <person name="Stover N.A."/>
            <person name="Gregory B.D."/>
            <person name="Nowacki M."/>
            <person name="Derisi J."/>
            <person name="Roy S.W."/>
            <person name="Marshall W.F."/>
            <person name="Sood P."/>
        </authorList>
    </citation>
    <scope>NUCLEOTIDE SEQUENCE [LARGE SCALE GENOMIC DNA]</scope>
    <source>
        <strain evidence="1">WM001</strain>
    </source>
</reference>
<gene>
    <name evidence="1" type="ORF">SteCoe_24890</name>
</gene>
<evidence type="ECO:0000313" key="1">
    <source>
        <dbReference type="EMBL" id="OMJ75871.1"/>
    </source>
</evidence>
<name>A0A1R2BGJ4_9CILI</name>
<evidence type="ECO:0008006" key="3">
    <source>
        <dbReference type="Google" id="ProtNLM"/>
    </source>
</evidence>
<evidence type="ECO:0000313" key="2">
    <source>
        <dbReference type="Proteomes" id="UP000187209"/>
    </source>
</evidence>
<comment type="caution">
    <text evidence="1">The sequence shown here is derived from an EMBL/GenBank/DDBJ whole genome shotgun (WGS) entry which is preliminary data.</text>
</comment>
<dbReference type="Proteomes" id="UP000187209">
    <property type="component" value="Unassembled WGS sequence"/>
</dbReference>
<dbReference type="InterPro" id="IPR032675">
    <property type="entry name" value="LRR_dom_sf"/>
</dbReference>
<proteinExistence type="predicted"/>